<dbReference type="PANTHER" id="PTHR31639">
    <property type="entry name" value="F-BOX PROTEIN-LIKE"/>
    <property type="match status" value="1"/>
</dbReference>
<dbReference type="PANTHER" id="PTHR31639:SF315">
    <property type="entry name" value="LEUCINE-RICH REPEAT DOMAIN SUPERFAMILY, F-BOX-LIKE DOMAIN SUPERFAMILY"/>
    <property type="match status" value="1"/>
</dbReference>
<proteinExistence type="predicted"/>
<reference evidence="1" key="2">
    <citation type="submission" date="2023-05" db="EMBL/GenBank/DDBJ databases">
        <authorList>
            <person name="Schelkunov M.I."/>
        </authorList>
    </citation>
    <scope>NUCLEOTIDE SEQUENCE</scope>
    <source>
        <strain evidence="1">Hsosn_3</strain>
        <tissue evidence="1">Leaf</tissue>
    </source>
</reference>
<dbReference type="Proteomes" id="UP001237642">
    <property type="component" value="Unassembled WGS sequence"/>
</dbReference>
<evidence type="ECO:0000313" key="2">
    <source>
        <dbReference type="Proteomes" id="UP001237642"/>
    </source>
</evidence>
<protein>
    <recommendedName>
        <fullName evidence="3">F-box domain-containing protein</fullName>
    </recommendedName>
</protein>
<dbReference type="InterPro" id="IPR036047">
    <property type="entry name" value="F-box-like_dom_sf"/>
</dbReference>
<name>A0AAD8HIV3_9APIA</name>
<reference evidence="1" key="1">
    <citation type="submission" date="2023-02" db="EMBL/GenBank/DDBJ databases">
        <title>Genome of toxic invasive species Heracleum sosnowskyi carries increased number of genes despite the absence of recent whole-genome duplications.</title>
        <authorList>
            <person name="Schelkunov M."/>
            <person name="Shtratnikova V."/>
            <person name="Makarenko M."/>
            <person name="Klepikova A."/>
            <person name="Omelchenko D."/>
            <person name="Novikova G."/>
            <person name="Obukhova E."/>
            <person name="Bogdanov V."/>
            <person name="Penin A."/>
            <person name="Logacheva M."/>
        </authorList>
    </citation>
    <scope>NUCLEOTIDE SEQUENCE</scope>
    <source>
        <strain evidence="1">Hsosn_3</strain>
        <tissue evidence="1">Leaf</tissue>
    </source>
</reference>
<sequence>MAECTKRKFGDIRIDRISMLPRQIQESILCFLPIRDAVRTSILSQCRRHCWTTIPLLNFDYQFFIDMMVKSRSYEVDEKKFVSAIYGVLLLDNGQLILDRYSYCLTTSEYFSLSGGSLS</sequence>
<gene>
    <name evidence="1" type="ORF">POM88_034227</name>
</gene>
<evidence type="ECO:0000313" key="1">
    <source>
        <dbReference type="EMBL" id="KAK1368135.1"/>
    </source>
</evidence>
<dbReference type="SUPFAM" id="SSF81383">
    <property type="entry name" value="F-box domain"/>
    <property type="match status" value="1"/>
</dbReference>
<dbReference type="EMBL" id="JAUIZM010000008">
    <property type="protein sequence ID" value="KAK1368135.1"/>
    <property type="molecule type" value="Genomic_DNA"/>
</dbReference>
<accession>A0AAD8HIV3</accession>
<evidence type="ECO:0008006" key="3">
    <source>
        <dbReference type="Google" id="ProtNLM"/>
    </source>
</evidence>
<comment type="caution">
    <text evidence="1">The sequence shown here is derived from an EMBL/GenBank/DDBJ whole genome shotgun (WGS) entry which is preliminary data.</text>
</comment>
<dbReference type="AlphaFoldDB" id="A0AAD8HIV3"/>
<keyword evidence="2" id="KW-1185">Reference proteome</keyword>
<organism evidence="1 2">
    <name type="scientific">Heracleum sosnowskyi</name>
    <dbReference type="NCBI Taxonomy" id="360622"/>
    <lineage>
        <taxon>Eukaryota</taxon>
        <taxon>Viridiplantae</taxon>
        <taxon>Streptophyta</taxon>
        <taxon>Embryophyta</taxon>
        <taxon>Tracheophyta</taxon>
        <taxon>Spermatophyta</taxon>
        <taxon>Magnoliopsida</taxon>
        <taxon>eudicotyledons</taxon>
        <taxon>Gunneridae</taxon>
        <taxon>Pentapetalae</taxon>
        <taxon>asterids</taxon>
        <taxon>campanulids</taxon>
        <taxon>Apiales</taxon>
        <taxon>Apiaceae</taxon>
        <taxon>Apioideae</taxon>
        <taxon>apioid superclade</taxon>
        <taxon>Tordylieae</taxon>
        <taxon>Tordyliinae</taxon>
        <taxon>Heracleum</taxon>
    </lineage>
</organism>